<protein>
    <submittedName>
        <fullName evidence="1">Uncharacterized protein</fullName>
    </submittedName>
</protein>
<dbReference type="Proteomes" id="UP000814128">
    <property type="component" value="Unassembled WGS sequence"/>
</dbReference>
<dbReference type="EMBL" id="MU273714">
    <property type="protein sequence ID" value="KAI0028899.1"/>
    <property type="molecule type" value="Genomic_DNA"/>
</dbReference>
<organism evidence="1 2">
    <name type="scientific">Vararia minispora EC-137</name>
    <dbReference type="NCBI Taxonomy" id="1314806"/>
    <lineage>
        <taxon>Eukaryota</taxon>
        <taxon>Fungi</taxon>
        <taxon>Dikarya</taxon>
        <taxon>Basidiomycota</taxon>
        <taxon>Agaricomycotina</taxon>
        <taxon>Agaricomycetes</taxon>
        <taxon>Russulales</taxon>
        <taxon>Lachnocladiaceae</taxon>
        <taxon>Vararia</taxon>
    </lineage>
</organism>
<sequence length="210" mass="22726">MRFQLSVSIVALTFAPSAATSDNDRHGVWANFALKLLANQTFWDPLGTEHSIIDGELGTLQWFGFKNDDVDSMLGAFGYSATFKETRVAHLDDLLPAETKAVALMQLEQEPNFYVTILASKIMDADGEANIVAANVTGAEHLKGVFTKAFTINKTWFGLAASWPTPQGREDHGKSGAVLDMTAAVEPYSMVFKVLNGITIGQKTEPLGVG</sequence>
<accession>A0ACB8QAS2</accession>
<evidence type="ECO:0000313" key="1">
    <source>
        <dbReference type="EMBL" id="KAI0028899.1"/>
    </source>
</evidence>
<evidence type="ECO:0000313" key="2">
    <source>
        <dbReference type="Proteomes" id="UP000814128"/>
    </source>
</evidence>
<name>A0ACB8QAS2_9AGAM</name>
<reference evidence="1" key="1">
    <citation type="submission" date="2021-02" db="EMBL/GenBank/DDBJ databases">
        <authorList>
            <consortium name="DOE Joint Genome Institute"/>
            <person name="Ahrendt S."/>
            <person name="Looney B.P."/>
            <person name="Miyauchi S."/>
            <person name="Morin E."/>
            <person name="Drula E."/>
            <person name="Courty P.E."/>
            <person name="Chicoki N."/>
            <person name="Fauchery L."/>
            <person name="Kohler A."/>
            <person name="Kuo A."/>
            <person name="Labutti K."/>
            <person name="Pangilinan J."/>
            <person name="Lipzen A."/>
            <person name="Riley R."/>
            <person name="Andreopoulos W."/>
            <person name="He G."/>
            <person name="Johnson J."/>
            <person name="Barry K.W."/>
            <person name="Grigoriev I.V."/>
            <person name="Nagy L."/>
            <person name="Hibbett D."/>
            <person name="Henrissat B."/>
            <person name="Matheny P.B."/>
            <person name="Labbe J."/>
            <person name="Martin F."/>
        </authorList>
    </citation>
    <scope>NUCLEOTIDE SEQUENCE</scope>
    <source>
        <strain evidence="1">EC-137</strain>
    </source>
</reference>
<comment type="caution">
    <text evidence="1">The sequence shown here is derived from an EMBL/GenBank/DDBJ whole genome shotgun (WGS) entry which is preliminary data.</text>
</comment>
<gene>
    <name evidence="1" type="ORF">K488DRAFT_73403</name>
</gene>
<keyword evidence="2" id="KW-1185">Reference proteome</keyword>
<proteinExistence type="predicted"/>
<reference evidence="1" key="2">
    <citation type="journal article" date="2022" name="New Phytol.">
        <title>Evolutionary transition to the ectomycorrhizal habit in the genomes of a hyperdiverse lineage of mushroom-forming fungi.</title>
        <authorList>
            <person name="Looney B."/>
            <person name="Miyauchi S."/>
            <person name="Morin E."/>
            <person name="Drula E."/>
            <person name="Courty P.E."/>
            <person name="Kohler A."/>
            <person name="Kuo A."/>
            <person name="LaButti K."/>
            <person name="Pangilinan J."/>
            <person name="Lipzen A."/>
            <person name="Riley R."/>
            <person name="Andreopoulos W."/>
            <person name="He G."/>
            <person name="Johnson J."/>
            <person name="Nolan M."/>
            <person name="Tritt A."/>
            <person name="Barry K.W."/>
            <person name="Grigoriev I.V."/>
            <person name="Nagy L.G."/>
            <person name="Hibbett D."/>
            <person name="Henrissat B."/>
            <person name="Matheny P.B."/>
            <person name="Labbe J."/>
            <person name="Martin F.M."/>
        </authorList>
    </citation>
    <scope>NUCLEOTIDE SEQUENCE</scope>
    <source>
        <strain evidence="1">EC-137</strain>
    </source>
</reference>